<evidence type="ECO:0000256" key="2">
    <source>
        <dbReference type="ARBA" id="ARBA00022475"/>
    </source>
</evidence>
<feature type="transmembrane region" description="Helical" evidence="6">
    <location>
        <begin position="161"/>
        <end position="191"/>
    </location>
</feature>
<dbReference type="Gene3D" id="3.30.70.120">
    <property type="match status" value="1"/>
</dbReference>
<protein>
    <recommendedName>
        <fullName evidence="7">DUF2179 domain-containing protein</fullName>
    </recommendedName>
</protein>
<dbReference type="OrthoDB" id="9779786at2"/>
<keyword evidence="9" id="KW-1185">Reference proteome</keyword>
<dbReference type="InterPro" id="IPR051461">
    <property type="entry name" value="UPF0750_membrane"/>
</dbReference>
<evidence type="ECO:0000259" key="7">
    <source>
        <dbReference type="Pfam" id="PF10035"/>
    </source>
</evidence>
<evidence type="ECO:0000313" key="8">
    <source>
        <dbReference type="EMBL" id="CCV65299.1"/>
    </source>
</evidence>
<feature type="transmembrane region" description="Helical" evidence="6">
    <location>
        <begin position="119"/>
        <end position="140"/>
    </location>
</feature>
<proteinExistence type="predicted"/>
<dbReference type="Pfam" id="PF10035">
    <property type="entry name" value="DUF2179"/>
    <property type="match status" value="1"/>
</dbReference>
<evidence type="ECO:0000256" key="4">
    <source>
        <dbReference type="ARBA" id="ARBA00022989"/>
    </source>
</evidence>
<keyword evidence="5 6" id="KW-0472">Membrane</keyword>
<accession>U4KSP5</accession>
<dbReference type="RefSeq" id="WP_030004161.1">
    <property type="nucleotide sequence ID" value="NC_022549.1"/>
</dbReference>
<dbReference type="InterPro" id="IPR019264">
    <property type="entry name" value="DUF2179"/>
</dbReference>
<evidence type="ECO:0000313" key="9">
    <source>
        <dbReference type="Proteomes" id="UP000032737"/>
    </source>
</evidence>
<evidence type="ECO:0000256" key="6">
    <source>
        <dbReference type="SAM" id="Phobius"/>
    </source>
</evidence>
<dbReference type="PANTHER" id="PTHR33545:SF5">
    <property type="entry name" value="UPF0750 MEMBRANE PROTEIN YITT"/>
    <property type="match status" value="1"/>
</dbReference>
<feature type="domain" description="DUF2179" evidence="7">
    <location>
        <begin position="232"/>
        <end position="286"/>
    </location>
</feature>
<dbReference type="EMBL" id="FO681348">
    <property type="protein sequence ID" value="CCV65299.1"/>
    <property type="molecule type" value="Genomic_DNA"/>
</dbReference>
<dbReference type="Proteomes" id="UP000032737">
    <property type="component" value="Chromosome"/>
</dbReference>
<dbReference type="InterPro" id="IPR015867">
    <property type="entry name" value="N-reg_PII/ATP_PRibTrfase_C"/>
</dbReference>
<evidence type="ECO:0000256" key="5">
    <source>
        <dbReference type="ARBA" id="ARBA00023136"/>
    </source>
</evidence>
<dbReference type="InterPro" id="IPR003740">
    <property type="entry name" value="YitT"/>
</dbReference>
<dbReference type="AlphaFoldDB" id="U4KSP5"/>
<keyword evidence="2" id="KW-1003">Cell membrane</keyword>
<reference evidence="8 9" key="1">
    <citation type="journal article" date="2013" name="J. Mol. Microbiol. Biotechnol.">
        <title>Analysis of the Complete Genomes of Acholeplasma brassicae , A. palmae and A. laidlawii and Their Comparison to the Obligate Parasites from ' Candidatus Phytoplasma'.</title>
        <authorList>
            <person name="Kube M."/>
            <person name="Siewert C."/>
            <person name="Migdoll A.M."/>
            <person name="Duduk B."/>
            <person name="Holz S."/>
            <person name="Rabus R."/>
            <person name="Seemuller E."/>
            <person name="Mitrovic J."/>
            <person name="Muller I."/>
            <person name="Buttner C."/>
            <person name="Reinhardt R."/>
        </authorList>
    </citation>
    <scope>NUCLEOTIDE SEQUENCE [LARGE SCALE GENOMIC DNA]</scope>
    <source>
        <strain evidence="9">0502</strain>
    </source>
</reference>
<sequence>MKNEKLLIELRALLAVTIFTIVYGIGVSWFLEASIEPLYTGGIPGLAQLARNIINQHFDMNLGNFFLGAFVFLGNIPIMVIGWYGVSKRFTIYSLISVVIQATILGFIPVFDVGIDDTFVLAVMGGLLTGVGVGGALKYGTSTGGLDIIAQYFSLKNGTSVGFISMILNVFIALMGGLVFGSASVAAYTIIRIIVATIVTDKIHTAYHFLQVEIITQHPQDIYKGILEKVYRGVTLIKVEGAYSHTERTMMIVVISSYELTQIKNLVRAIDSHAFMITQPVKTIYGNFARKTIV</sequence>
<organism evidence="8 9">
    <name type="scientific">Acholeplasma brassicae</name>
    <dbReference type="NCBI Taxonomy" id="61635"/>
    <lineage>
        <taxon>Bacteria</taxon>
        <taxon>Bacillati</taxon>
        <taxon>Mycoplasmatota</taxon>
        <taxon>Mollicutes</taxon>
        <taxon>Acholeplasmatales</taxon>
        <taxon>Acholeplasmataceae</taxon>
        <taxon>Acholeplasma</taxon>
    </lineage>
</organism>
<name>U4KSP5_9MOLU</name>
<dbReference type="PANTHER" id="PTHR33545">
    <property type="entry name" value="UPF0750 MEMBRANE PROTEIN YITT-RELATED"/>
    <property type="match status" value="1"/>
</dbReference>
<feature type="transmembrane region" description="Helical" evidence="6">
    <location>
        <begin position="65"/>
        <end position="85"/>
    </location>
</feature>
<dbReference type="KEGG" id="abra:BN85302780"/>
<dbReference type="GO" id="GO:0005886">
    <property type="term" value="C:plasma membrane"/>
    <property type="evidence" value="ECO:0007669"/>
    <property type="project" value="UniProtKB-SubCell"/>
</dbReference>
<keyword evidence="3 6" id="KW-0812">Transmembrane</keyword>
<dbReference type="Pfam" id="PF02588">
    <property type="entry name" value="YitT_membrane"/>
    <property type="match status" value="1"/>
</dbReference>
<keyword evidence="4 6" id="KW-1133">Transmembrane helix</keyword>
<feature type="transmembrane region" description="Helical" evidence="6">
    <location>
        <begin position="92"/>
        <end position="113"/>
    </location>
</feature>
<gene>
    <name evidence="8" type="ORF">BN85302780</name>
</gene>
<dbReference type="STRING" id="61635.BN85302780"/>
<feature type="transmembrane region" description="Helical" evidence="6">
    <location>
        <begin position="12"/>
        <end position="31"/>
    </location>
</feature>
<evidence type="ECO:0000256" key="3">
    <source>
        <dbReference type="ARBA" id="ARBA00022692"/>
    </source>
</evidence>
<evidence type="ECO:0000256" key="1">
    <source>
        <dbReference type="ARBA" id="ARBA00004651"/>
    </source>
</evidence>
<dbReference type="HOGENOM" id="CLU_063199_1_0_14"/>
<comment type="subcellular location">
    <subcellularLocation>
        <location evidence="1">Cell membrane</location>
        <topology evidence="1">Multi-pass membrane protein</topology>
    </subcellularLocation>
</comment>
<dbReference type="CDD" id="cd16380">
    <property type="entry name" value="YitT_C"/>
    <property type="match status" value="1"/>
</dbReference>
<dbReference type="PIRSF" id="PIRSF006483">
    <property type="entry name" value="Membrane_protein_YitT"/>
    <property type="match status" value="1"/>
</dbReference>